<organism evidence="7 8">
    <name type="scientific">Streptococcus mitis</name>
    <dbReference type="NCBI Taxonomy" id="28037"/>
    <lineage>
        <taxon>Bacteria</taxon>
        <taxon>Bacillati</taxon>
        <taxon>Bacillota</taxon>
        <taxon>Bacilli</taxon>
        <taxon>Lactobacillales</taxon>
        <taxon>Streptococcaceae</taxon>
        <taxon>Streptococcus</taxon>
        <taxon>Streptococcus mitis group</taxon>
    </lineage>
</organism>
<dbReference type="InterPro" id="IPR027579">
    <property type="entry name" value="SSSPR51_Rpt"/>
</dbReference>
<gene>
    <name evidence="7" type="primary">bca</name>
    <name evidence="7" type="ORF">D8787_08050</name>
</gene>
<comment type="caution">
    <text evidence="7">The sequence shown here is derived from an EMBL/GenBank/DDBJ whole genome shotgun (WGS) entry which is preliminary data.</text>
</comment>
<evidence type="ECO:0000256" key="4">
    <source>
        <dbReference type="ARBA" id="ARBA00023088"/>
    </source>
</evidence>
<evidence type="ECO:0000313" key="7">
    <source>
        <dbReference type="EMBL" id="RSK02196.1"/>
    </source>
</evidence>
<dbReference type="Pfam" id="PF18877">
    <property type="entry name" value="SSSPR-51"/>
    <property type="match status" value="1"/>
</dbReference>
<feature type="region of interest" description="Disordered" evidence="5">
    <location>
        <begin position="258"/>
        <end position="315"/>
    </location>
</feature>
<dbReference type="PROSITE" id="PS50847">
    <property type="entry name" value="GRAM_POS_ANCHORING"/>
    <property type="match status" value="1"/>
</dbReference>
<keyword evidence="3" id="KW-0732">Signal</keyword>
<evidence type="ECO:0000256" key="5">
    <source>
        <dbReference type="SAM" id="MobiDB-lite"/>
    </source>
</evidence>
<reference evidence="7 8" key="1">
    <citation type="submission" date="2018-11" db="EMBL/GenBank/DDBJ databases">
        <title>Species Designations Belie Phenotypic and Genotypic Heterogeneity in Oral Streptococci.</title>
        <authorList>
            <person name="Velsko I."/>
        </authorList>
    </citation>
    <scope>NUCLEOTIDE SEQUENCE [LARGE SCALE GENOMIC DNA]</scope>
    <source>
        <strain evidence="7 8">BCC17</strain>
    </source>
</reference>
<dbReference type="AlphaFoldDB" id="A0A3R9MQS5"/>
<proteinExistence type="predicted"/>
<feature type="compositionally biased region" description="Basic and acidic residues" evidence="5">
    <location>
        <begin position="300"/>
        <end position="314"/>
    </location>
</feature>
<keyword evidence="4" id="KW-0572">Peptidoglycan-anchor</keyword>
<dbReference type="Pfam" id="PF00746">
    <property type="entry name" value="Gram_pos_anchor"/>
    <property type="match status" value="1"/>
</dbReference>
<evidence type="ECO:0000256" key="1">
    <source>
        <dbReference type="ARBA" id="ARBA00022512"/>
    </source>
</evidence>
<dbReference type="InterPro" id="IPR019931">
    <property type="entry name" value="LPXTG_anchor"/>
</dbReference>
<feature type="region of interest" description="Disordered" evidence="5">
    <location>
        <begin position="1"/>
        <end position="24"/>
    </location>
</feature>
<keyword evidence="1" id="KW-0134">Cell wall</keyword>
<feature type="domain" description="Gram-positive cocci surface proteins LPxTG" evidence="6">
    <location>
        <begin position="305"/>
        <end position="338"/>
    </location>
</feature>
<dbReference type="Proteomes" id="UP000277819">
    <property type="component" value="Unassembled WGS sequence"/>
</dbReference>
<keyword evidence="2" id="KW-0964">Secreted</keyword>
<evidence type="ECO:0000256" key="3">
    <source>
        <dbReference type="ARBA" id="ARBA00022729"/>
    </source>
</evidence>
<evidence type="ECO:0000259" key="6">
    <source>
        <dbReference type="PROSITE" id="PS50847"/>
    </source>
</evidence>
<name>A0A3R9MQS5_STRMT</name>
<dbReference type="NCBIfam" id="TIGR04308">
    <property type="entry name" value="repeat_SSSPR51"/>
    <property type="match status" value="1"/>
</dbReference>
<evidence type="ECO:0000256" key="2">
    <source>
        <dbReference type="ARBA" id="ARBA00022525"/>
    </source>
</evidence>
<sequence>MKIPEGGKVTNVANIPDLTTPGKKDPVKVTIELPNGKVITVDIPVTVTPVKEIETPVTSTPLTPEDYTKGMKIPEGGKVTNVANIPDLTTPGKKDPVKVTIELPNGKVITVDIPVTVTPVKEIETPVTSTPLTPENYIKGMKIPEGGKVTNVANIPDLTTPGKKDPVKVTVELPNGKVITVEVPVTVTPKSQNGGGAIAQNGGSTVQIVTEYLDENGNRITSDKEGKHNPIELEGYEFSHSTTDAKGNTLHHYKKVNKPINQEQPSSPETPTSPEKPVATPVQTSYTDSKPVAVETTVANDKKELPNTGTEDKTGLASLGLLGMLSAFGLVARKKKED</sequence>
<protein>
    <submittedName>
        <fullName evidence="7">C protein alpha-antigen</fullName>
    </submittedName>
</protein>
<evidence type="ECO:0000313" key="8">
    <source>
        <dbReference type="Proteomes" id="UP000277819"/>
    </source>
</evidence>
<feature type="compositionally biased region" description="Low complexity" evidence="5">
    <location>
        <begin position="262"/>
        <end position="275"/>
    </location>
</feature>
<dbReference type="NCBIfam" id="TIGR01167">
    <property type="entry name" value="LPXTG_anchor"/>
    <property type="match status" value="1"/>
</dbReference>
<accession>A0A3R9MQS5</accession>
<dbReference type="EMBL" id="RJPX01000031">
    <property type="protein sequence ID" value="RSK02196.1"/>
    <property type="molecule type" value="Genomic_DNA"/>
</dbReference>